<keyword evidence="5" id="KW-0732">Signal</keyword>
<dbReference type="EMBL" id="CP109967">
    <property type="protein sequence ID" value="WAJ72106.1"/>
    <property type="molecule type" value="Genomic_DNA"/>
</dbReference>
<geneLocation type="plasmid" evidence="7 8">
    <name>pCadTS8_2</name>
</geneLocation>
<feature type="domain" description="Cytochrome c" evidence="6">
    <location>
        <begin position="37"/>
        <end position="114"/>
    </location>
</feature>
<organism evidence="7 8">
    <name type="scientific">Catenovulum adriaticum</name>
    <dbReference type="NCBI Taxonomy" id="2984846"/>
    <lineage>
        <taxon>Bacteria</taxon>
        <taxon>Pseudomonadati</taxon>
        <taxon>Pseudomonadota</taxon>
        <taxon>Gammaproteobacteria</taxon>
        <taxon>Alteromonadales</taxon>
        <taxon>Alteromonadaceae</taxon>
        <taxon>Catenovulum</taxon>
    </lineage>
</organism>
<name>A0ABY7ATY1_9ALTE</name>
<keyword evidence="2 4" id="KW-0479">Metal-binding</keyword>
<dbReference type="Pfam" id="PF13442">
    <property type="entry name" value="Cytochrome_CBB3"/>
    <property type="match status" value="1"/>
</dbReference>
<evidence type="ECO:0000256" key="2">
    <source>
        <dbReference type="ARBA" id="ARBA00022723"/>
    </source>
</evidence>
<dbReference type="InterPro" id="IPR009056">
    <property type="entry name" value="Cyt_c-like_dom"/>
</dbReference>
<dbReference type="PROSITE" id="PS51007">
    <property type="entry name" value="CYTC"/>
    <property type="match status" value="1"/>
</dbReference>
<reference evidence="7" key="1">
    <citation type="submission" date="2022-10" db="EMBL/GenBank/DDBJ databases">
        <title>Catenovulum adriacola sp. nov. isolated in the Harbour of Susak.</title>
        <authorList>
            <person name="Schoch T."/>
            <person name="Reich S.J."/>
            <person name="Stoeferle S."/>
            <person name="Flaiz M."/>
            <person name="Kazda M."/>
            <person name="Riedel C.U."/>
            <person name="Duerre P."/>
        </authorList>
    </citation>
    <scope>NUCLEOTIDE SEQUENCE</scope>
    <source>
        <strain evidence="7">TS8</strain>
        <plasmid evidence="7">pCadTS8_2</plasmid>
    </source>
</reference>
<accession>A0ABY7ATY1</accession>
<protein>
    <submittedName>
        <fullName evidence="7">Cytochrome c</fullName>
    </submittedName>
</protein>
<dbReference type="SUPFAM" id="SSF46626">
    <property type="entry name" value="Cytochrome c"/>
    <property type="match status" value="1"/>
</dbReference>
<keyword evidence="8" id="KW-1185">Reference proteome</keyword>
<feature type="signal peptide" evidence="5">
    <location>
        <begin position="1"/>
        <end position="22"/>
    </location>
</feature>
<evidence type="ECO:0000259" key="6">
    <source>
        <dbReference type="PROSITE" id="PS51007"/>
    </source>
</evidence>
<evidence type="ECO:0000256" key="3">
    <source>
        <dbReference type="ARBA" id="ARBA00023004"/>
    </source>
</evidence>
<dbReference type="Proteomes" id="UP001163726">
    <property type="component" value="Plasmid pCadTS8_2"/>
</dbReference>
<sequence>MSQSCFRYYFFILLMTALPAQANDVNEQLLSLSQNTEVINKGEETFNVFCAGCHKKDLSGAAGVNLKDAEWLHGSEPAQILKNMQNGFSKMPGFGSVIGAEDQHALIAYILSKREGFENLTYTLYQQDGVDDLTFDESDKVKSERIKHNFPDFELPEIPHYAIVFEGDFHAPTDQEVYLHAFGVKDFIIDLEIDGETAKDASGSVWEKHWLLKPGKQHLKFTYVTGKSGIKWKGARNILLYVVNADNTIKLFPVSTRARKESKNTSYEVKAANKYVVQQKKIIKLPPYSIAVGAPEKVNYAFNSRSCAINGLWQGDLLNVGPNIGGRGKDGSIPLGDWLYHFPAQIVPDIAKEQVCEFIKYRIDGSPEFQFSVNGIVLSVQADTSAKNKIRFVYQILENPKKQGNLAFKLPVSDKVIITADVGKITDKQWVVDIKQHAKFALELAWKGDK</sequence>
<dbReference type="Gene3D" id="1.10.760.10">
    <property type="entry name" value="Cytochrome c-like domain"/>
    <property type="match status" value="1"/>
</dbReference>
<evidence type="ECO:0000256" key="4">
    <source>
        <dbReference type="PROSITE-ProRule" id="PRU00433"/>
    </source>
</evidence>
<feature type="chain" id="PRO_5045347173" evidence="5">
    <location>
        <begin position="23"/>
        <end position="450"/>
    </location>
</feature>
<evidence type="ECO:0000256" key="5">
    <source>
        <dbReference type="SAM" id="SignalP"/>
    </source>
</evidence>
<evidence type="ECO:0000256" key="1">
    <source>
        <dbReference type="ARBA" id="ARBA00022617"/>
    </source>
</evidence>
<gene>
    <name evidence="7" type="ORF">OLW01_17650</name>
</gene>
<keyword evidence="1 4" id="KW-0349">Heme</keyword>
<keyword evidence="3 4" id="KW-0408">Iron</keyword>
<proteinExistence type="predicted"/>
<dbReference type="RefSeq" id="WP_268076823.1">
    <property type="nucleotide sequence ID" value="NZ_CP109967.1"/>
</dbReference>
<evidence type="ECO:0000313" key="8">
    <source>
        <dbReference type="Proteomes" id="UP001163726"/>
    </source>
</evidence>
<keyword evidence="7" id="KW-0614">Plasmid</keyword>
<evidence type="ECO:0000313" key="7">
    <source>
        <dbReference type="EMBL" id="WAJ72106.1"/>
    </source>
</evidence>
<dbReference type="InterPro" id="IPR036909">
    <property type="entry name" value="Cyt_c-like_dom_sf"/>
</dbReference>